<dbReference type="Gene3D" id="3.40.50.150">
    <property type="entry name" value="Vaccinia Virus protein VP39"/>
    <property type="match status" value="1"/>
</dbReference>
<dbReference type="EMBL" id="KV407459">
    <property type="protein sequence ID" value="KZF22012.1"/>
    <property type="molecule type" value="Genomic_DNA"/>
</dbReference>
<evidence type="ECO:0000313" key="2">
    <source>
        <dbReference type="Proteomes" id="UP000076632"/>
    </source>
</evidence>
<dbReference type="GeneID" id="28900283"/>
<dbReference type="PANTHER" id="PTHR14614:SF156">
    <property type="entry name" value="PROTEIN-LYSINE N-METHYLTRANSFERASE EFM2"/>
    <property type="match status" value="1"/>
</dbReference>
<protein>
    <submittedName>
        <fullName evidence="1">Putative glucose-inducible SAM-dependent methyltransferase Rrg1</fullName>
    </submittedName>
</protein>
<keyword evidence="2" id="KW-1185">Reference proteome</keyword>
<gene>
    <name evidence="1" type="ORF">L228DRAFT_268512</name>
</gene>
<keyword evidence="1" id="KW-0808">Transferase</keyword>
<dbReference type="GO" id="GO:0008757">
    <property type="term" value="F:S-adenosylmethionine-dependent methyltransferase activity"/>
    <property type="evidence" value="ECO:0007669"/>
    <property type="project" value="UniProtKB-ARBA"/>
</dbReference>
<dbReference type="CDD" id="cd02440">
    <property type="entry name" value="AdoMet_MTases"/>
    <property type="match status" value="1"/>
</dbReference>
<dbReference type="SUPFAM" id="SSF53335">
    <property type="entry name" value="S-adenosyl-L-methionine-dependent methyltransferases"/>
    <property type="match status" value="1"/>
</dbReference>
<dbReference type="OrthoDB" id="433955at2759"/>
<proteinExistence type="predicted"/>
<organism evidence="1 2">
    <name type="scientific">Xylona heveae (strain CBS 132557 / TC161)</name>
    <dbReference type="NCBI Taxonomy" id="1328760"/>
    <lineage>
        <taxon>Eukaryota</taxon>
        <taxon>Fungi</taxon>
        <taxon>Dikarya</taxon>
        <taxon>Ascomycota</taxon>
        <taxon>Pezizomycotina</taxon>
        <taxon>Xylonomycetes</taxon>
        <taxon>Xylonales</taxon>
        <taxon>Xylonaceae</taxon>
        <taxon>Xylona</taxon>
    </lineage>
</organism>
<evidence type="ECO:0000313" key="1">
    <source>
        <dbReference type="EMBL" id="KZF22012.1"/>
    </source>
</evidence>
<dbReference type="FunCoup" id="A0A165GC43">
    <property type="interactions" value="122"/>
</dbReference>
<sequence length="338" mass="37152">MTVDVDYHDGEDGGEQLHVLDLPQLYTKPSAEALIDTLALLSYQPFSWDSKIGAARLTTKQVNPEGVTKYLTSIIASQLAWIKDEETKEQIWELASVRLCERSGRTAMPAVTRSFTIPTNNGGSEAEIVLYEPSLTADNLGFKTWASSFLLSKRLHLLDIIAKDAQQAGPILELGAGTGLVGMAAATVWGAHVHLTDLPEIVENLSRNAETNRARIAEHGGSVSTGVLDWTHYSGVEGVPSTGRYSIILAADPIYSPDHPRLFVQTVRAWLSTDKNARVVVELPFRDAYAPQIQELKDRLADIGLGLKDQGEEVGYDDWGGRDGRPAEVRCWWGVWGW</sequence>
<dbReference type="Proteomes" id="UP000076632">
    <property type="component" value="Unassembled WGS sequence"/>
</dbReference>
<reference evidence="1 2" key="1">
    <citation type="journal article" date="2016" name="Fungal Biol.">
        <title>The genome of Xylona heveae provides a window into fungal endophytism.</title>
        <authorList>
            <person name="Gazis R."/>
            <person name="Kuo A."/>
            <person name="Riley R."/>
            <person name="LaButti K."/>
            <person name="Lipzen A."/>
            <person name="Lin J."/>
            <person name="Amirebrahimi M."/>
            <person name="Hesse C.N."/>
            <person name="Spatafora J.W."/>
            <person name="Henrissat B."/>
            <person name="Hainaut M."/>
            <person name="Grigoriev I.V."/>
            <person name="Hibbett D.S."/>
        </authorList>
    </citation>
    <scope>NUCLEOTIDE SEQUENCE [LARGE SCALE GENOMIC DNA]</scope>
    <source>
        <strain evidence="1 2">TC161</strain>
    </source>
</reference>
<dbReference type="PANTHER" id="PTHR14614">
    <property type="entry name" value="HEPATOCELLULAR CARCINOMA-ASSOCIATED ANTIGEN"/>
    <property type="match status" value="1"/>
</dbReference>
<keyword evidence="1" id="KW-0489">Methyltransferase</keyword>
<dbReference type="AlphaFoldDB" id="A0A165GC43"/>
<dbReference type="GO" id="GO:0032259">
    <property type="term" value="P:methylation"/>
    <property type="evidence" value="ECO:0007669"/>
    <property type="project" value="UniProtKB-KW"/>
</dbReference>
<dbReference type="InterPro" id="IPR019410">
    <property type="entry name" value="Methyltransf_16"/>
</dbReference>
<accession>A0A165GC43</accession>
<dbReference type="Pfam" id="PF10294">
    <property type="entry name" value="Methyltransf_16"/>
    <property type="match status" value="1"/>
</dbReference>
<name>A0A165GC43_XYLHT</name>
<dbReference type="GO" id="GO:0005829">
    <property type="term" value="C:cytosol"/>
    <property type="evidence" value="ECO:0007669"/>
    <property type="project" value="TreeGrafter"/>
</dbReference>
<dbReference type="OMA" id="CWWSIWG"/>
<dbReference type="InParanoid" id="A0A165GC43"/>
<dbReference type="STRING" id="1328760.A0A165GC43"/>
<dbReference type="InterPro" id="IPR029063">
    <property type="entry name" value="SAM-dependent_MTases_sf"/>
</dbReference>
<dbReference type="RefSeq" id="XP_018187567.1">
    <property type="nucleotide sequence ID" value="XM_018335146.1"/>
</dbReference>